<dbReference type="GO" id="GO:0009247">
    <property type="term" value="P:glycolipid biosynthetic process"/>
    <property type="evidence" value="ECO:0007669"/>
    <property type="project" value="UniProtKB-ARBA"/>
</dbReference>
<dbReference type="AlphaFoldDB" id="A0A176T9W7"/>
<dbReference type="Proteomes" id="UP000076923">
    <property type="component" value="Unassembled WGS sequence"/>
</dbReference>
<reference evidence="7 8" key="1">
    <citation type="submission" date="2016-02" db="EMBL/GenBank/DDBJ databases">
        <title>Draft genome sequence of Polaribacter atrinae KACC17473.</title>
        <authorList>
            <person name="Shin S.-K."/>
            <person name="Yi H."/>
        </authorList>
    </citation>
    <scope>NUCLEOTIDE SEQUENCE [LARGE SCALE GENOMIC DNA]</scope>
    <source>
        <strain evidence="7 8">KACC 17473</strain>
    </source>
</reference>
<keyword evidence="2" id="KW-1003">Cell membrane</keyword>
<keyword evidence="8" id="KW-1185">Reference proteome</keyword>
<sequence length="297" mass="35449">MHLIVFSFIYPFIWLISKLPMRILYIISDGLYLLNYYVIGYRKKVVLENLKLAFPEKNEQELKKISKGFFKHLTDFIVESIKTFTISEKEISKRIKYKNIDVLKEVAKNGKSISLVGIHQANWEWLTGLPLQIKTPDFYAAYTKVQNKHFEKVIKMSRSKFGGTLYRTSDTIRNLHRNFVNKKQGIYILLSDQSPQIKNTHYWAEFMGIKVPIHTGAETLSKRYDMSFVYWTSRKIKRGYYEIEFELITENPKKYKDYQLTDKFLELTERNIRNQPEVYLWSHKRFKHKDKVPKSTS</sequence>
<evidence type="ECO:0000256" key="6">
    <source>
        <dbReference type="ARBA" id="ARBA00023315"/>
    </source>
</evidence>
<keyword evidence="3" id="KW-0997">Cell inner membrane</keyword>
<dbReference type="STRING" id="1333662.LPB303_10940"/>
<gene>
    <name evidence="7" type="ORF">LPB303_10940</name>
</gene>
<keyword evidence="4 7" id="KW-0808">Transferase</keyword>
<organism evidence="7 8">
    <name type="scientific">Polaribacter atrinae</name>
    <dbReference type="NCBI Taxonomy" id="1333662"/>
    <lineage>
        <taxon>Bacteria</taxon>
        <taxon>Pseudomonadati</taxon>
        <taxon>Bacteroidota</taxon>
        <taxon>Flavobacteriia</taxon>
        <taxon>Flavobacteriales</taxon>
        <taxon>Flavobacteriaceae</taxon>
    </lineage>
</organism>
<proteinExistence type="predicted"/>
<dbReference type="RefSeq" id="WP_068450097.1">
    <property type="nucleotide sequence ID" value="NZ_CANKUV010000011.1"/>
</dbReference>
<dbReference type="CDD" id="cd07984">
    <property type="entry name" value="LPLAT_LABLAT-like"/>
    <property type="match status" value="1"/>
</dbReference>
<dbReference type="Pfam" id="PF03279">
    <property type="entry name" value="Lip_A_acyltrans"/>
    <property type="match status" value="1"/>
</dbReference>
<dbReference type="PIRSF" id="PIRSF026649">
    <property type="entry name" value="MsbB"/>
    <property type="match status" value="1"/>
</dbReference>
<comment type="subcellular location">
    <subcellularLocation>
        <location evidence="1">Cell inner membrane</location>
    </subcellularLocation>
</comment>
<dbReference type="InterPro" id="IPR004960">
    <property type="entry name" value="LipA_acyltrans"/>
</dbReference>
<keyword evidence="5" id="KW-0472">Membrane</keyword>
<evidence type="ECO:0000256" key="1">
    <source>
        <dbReference type="ARBA" id="ARBA00004533"/>
    </source>
</evidence>
<dbReference type="GO" id="GO:0005886">
    <property type="term" value="C:plasma membrane"/>
    <property type="evidence" value="ECO:0007669"/>
    <property type="project" value="UniProtKB-SubCell"/>
</dbReference>
<evidence type="ECO:0000313" key="8">
    <source>
        <dbReference type="Proteomes" id="UP000076923"/>
    </source>
</evidence>
<name>A0A176T9W7_9FLAO</name>
<dbReference type="OrthoDB" id="9801955at2"/>
<keyword evidence="6 7" id="KW-0012">Acyltransferase</keyword>
<dbReference type="PANTHER" id="PTHR30606">
    <property type="entry name" value="LIPID A BIOSYNTHESIS LAUROYL ACYLTRANSFERASE"/>
    <property type="match status" value="1"/>
</dbReference>
<protein>
    <submittedName>
        <fullName evidence="7">Lipid A biosynthesis acyltransferase</fullName>
    </submittedName>
</protein>
<dbReference type="EMBL" id="LVWE01000040">
    <property type="protein sequence ID" value="OAD44670.1"/>
    <property type="molecule type" value="Genomic_DNA"/>
</dbReference>
<evidence type="ECO:0000256" key="2">
    <source>
        <dbReference type="ARBA" id="ARBA00022475"/>
    </source>
</evidence>
<accession>A0A176T9W7</accession>
<comment type="caution">
    <text evidence="7">The sequence shown here is derived from an EMBL/GenBank/DDBJ whole genome shotgun (WGS) entry which is preliminary data.</text>
</comment>
<dbReference type="GO" id="GO:0016746">
    <property type="term" value="F:acyltransferase activity"/>
    <property type="evidence" value="ECO:0007669"/>
    <property type="project" value="UniProtKB-KW"/>
</dbReference>
<dbReference type="PANTHER" id="PTHR30606:SF10">
    <property type="entry name" value="PHOSPHATIDYLINOSITOL MANNOSIDE ACYLTRANSFERASE"/>
    <property type="match status" value="1"/>
</dbReference>
<evidence type="ECO:0000256" key="3">
    <source>
        <dbReference type="ARBA" id="ARBA00022519"/>
    </source>
</evidence>
<evidence type="ECO:0000256" key="5">
    <source>
        <dbReference type="ARBA" id="ARBA00023136"/>
    </source>
</evidence>
<evidence type="ECO:0000313" key="7">
    <source>
        <dbReference type="EMBL" id="OAD44670.1"/>
    </source>
</evidence>
<evidence type="ECO:0000256" key="4">
    <source>
        <dbReference type="ARBA" id="ARBA00022679"/>
    </source>
</evidence>